<dbReference type="eggNOG" id="COG0200">
    <property type="taxonomic scope" value="Bacteria"/>
</dbReference>
<dbReference type="PANTHER" id="PTHR12934:SF11">
    <property type="entry name" value="LARGE RIBOSOMAL SUBUNIT PROTEIN UL15M"/>
    <property type="match status" value="1"/>
</dbReference>
<protein>
    <recommendedName>
        <fullName evidence="4">Large ribosomal subunit protein uL15</fullName>
    </recommendedName>
</protein>
<dbReference type="InterPro" id="IPR005749">
    <property type="entry name" value="Ribosomal_uL15_bac-type"/>
</dbReference>
<sequence length="120" mass="13080">MGKTATRGSKGQSARRQINPNFEGGQTPIQRRLPVKKGFRNINHKEFAIVNLDDLDKMFQDGDEVTPEILYTKGIVSPSKDGVKVLAFGELKKKLTVRAHKFSKSAADAIAAKGGQAVTL</sequence>
<feature type="region of interest" description="Disordered" evidence="6">
    <location>
        <begin position="1"/>
        <end position="30"/>
    </location>
</feature>
<evidence type="ECO:0000256" key="6">
    <source>
        <dbReference type="SAM" id="MobiDB-lite"/>
    </source>
</evidence>
<dbReference type="NCBIfam" id="TIGR01071">
    <property type="entry name" value="rplO_bact"/>
    <property type="match status" value="1"/>
</dbReference>
<keyword evidence="4" id="KW-0694">RNA-binding</keyword>
<evidence type="ECO:0000313" key="9">
    <source>
        <dbReference type="Proteomes" id="UP000027982"/>
    </source>
</evidence>
<evidence type="ECO:0000256" key="5">
    <source>
        <dbReference type="RuleBase" id="RU003888"/>
    </source>
</evidence>
<dbReference type="InterPro" id="IPR030878">
    <property type="entry name" value="Ribosomal_uL15"/>
</dbReference>
<dbReference type="HAMAP" id="MF_01341">
    <property type="entry name" value="Ribosomal_uL15"/>
    <property type="match status" value="1"/>
</dbReference>
<evidence type="ECO:0000256" key="1">
    <source>
        <dbReference type="ARBA" id="ARBA00007320"/>
    </source>
</evidence>
<evidence type="ECO:0000256" key="2">
    <source>
        <dbReference type="ARBA" id="ARBA00022980"/>
    </source>
</evidence>
<dbReference type="Proteomes" id="UP000027982">
    <property type="component" value="Chromosome"/>
</dbReference>
<organism evidence="8 9">
    <name type="scientific">Fimbriimonas ginsengisoli Gsoil 348</name>
    <dbReference type="NCBI Taxonomy" id="661478"/>
    <lineage>
        <taxon>Bacteria</taxon>
        <taxon>Bacillati</taxon>
        <taxon>Armatimonadota</taxon>
        <taxon>Fimbriimonadia</taxon>
        <taxon>Fimbriimonadales</taxon>
        <taxon>Fimbriimonadaceae</taxon>
        <taxon>Fimbriimonas</taxon>
    </lineage>
</organism>
<keyword evidence="3 4" id="KW-0687">Ribonucleoprotein</keyword>
<reference evidence="8 9" key="1">
    <citation type="journal article" date="2014" name="PLoS ONE">
        <title>The first complete genome sequence of the class fimbriimonadia in the phylum armatimonadetes.</title>
        <authorList>
            <person name="Hu Z.Y."/>
            <person name="Wang Y.Z."/>
            <person name="Im W.T."/>
            <person name="Wang S.Y."/>
            <person name="Zhao G.P."/>
            <person name="Zheng H.J."/>
            <person name="Quan Z.X."/>
        </authorList>
    </citation>
    <scope>NUCLEOTIDE SEQUENCE [LARGE SCALE GENOMIC DNA]</scope>
    <source>
        <strain evidence="8">Gsoil 348</strain>
    </source>
</reference>
<keyword evidence="4" id="KW-0699">rRNA-binding</keyword>
<dbReference type="GO" id="GO:0019843">
    <property type="term" value="F:rRNA binding"/>
    <property type="evidence" value="ECO:0007669"/>
    <property type="project" value="UniProtKB-UniRule"/>
</dbReference>
<dbReference type="STRING" id="661478.OP10G_0599"/>
<evidence type="ECO:0000256" key="4">
    <source>
        <dbReference type="HAMAP-Rule" id="MF_01341"/>
    </source>
</evidence>
<dbReference type="PROSITE" id="PS00475">
    <property type="entry name" value="RIBOSOMAL_L15"/>
    <property type="match status" value="1"/>
</dbReference>
<comment type="function">
    <text evidence="4">Binds to the 23S rRNA.</text>
</comment>
<dbReference type="InterPro" id="IPR036227">
    <property type="entry name" value="Ribosomal_uL15/eL18_sf"/>
</dbReference>
<dbReference type="InterPro" id="IPR001196">
    <property type="entry name" value="Ribosomal_uL15_CS"/>
</dbReference>
<accession>A0A068NKK0</accession>
<evidence type="ECO:0000259" key="7">
    <source>
        <dbReference type="Pfam" id="PF00828"/>
    </source>
</evidence>
<feature type="compositionally biased region" description="Polar residues" evidence="6">
    <location>
        <begin position="1"/>
        <end position="20"/>
    </location>
</feature>
<keyword evidence="2 4" id="KW-0689">Ribosomal protein</keyword>
<dbReference type="HOGENOM" id="CLU_055188_4_1_0"/>
<dbReference type="KEGG" id="fgi:OP10G_0599"/>
<dbReference type="EMBL" id="CP007139">
    <property type="protein sequence ID" value="AIE83967.1"/>
    <property type="molecule type" value="Genomic_DNA"/>
</dbReference>
<gene>
    <name evidence="4" type="primary">rplO</name>
    <name evidence="8" type="ORF">OP10G_0599</name>
</gene>
<comment type="subunit">
    <text evidence="4">Part of the 50S ribosomal subunit.</text>
</comment>
<dbReference type="PANTHER" id="PTHR12934">
    <property type="entry name" value="50S RIBOSOMAL PROTEIN L15"/>
    <property type="match status" value="1"/>
</dbReference>
<keyword evidence="9" id="KW-1185">Reference proteome</keyword>
<dbReference type="GO" id="GO:0022625">
    <property type="term" value="C:cytosolic large ribosomal subunit"/>
    <property type="evidence" value="ECO:0007669"/>
    <property type="project" value="TreeGrafter"/>
</dbReference>
<dbReference type="GO" id="GO:0003735">
    <property type="term" value="F:structural constituent of ribosome"/>
    <property type="evidence" value="ECO:0007669"/>
    <property type="project" value="InterPro"/>
</dbReference>
<comment type="similarity">
    <text evidence="1 4 5">Belongs to the universal ribosomal protein uL15 family.</text>
</comment>
<dbReference type="InterPro" id="IPR021131">
    <property type="entry name" value="Ribosomal_uL15/eL18"/>
</dbReference>
<feature type="domain" description="Large ribosomal subunit protein uL15/eL18" evidence="7">
    <location>
        <begin position="49"/>
        <end position="118"/>
    </location>
</feature>
<evidence type="ECO:0000256" key="3">
    <source>
        <dbReference type="ARBA" id="ARBA00023274"/>
    </source>
</evidence>
<dbReference type="AlphaFoldDB" id="A0A068NKK0"/>
<evidence type="ECO:0000313" key="8">
    <source>
        <dbReference type="EMBL" id="AIE83967.1"/>
    </source>
</evidence>
<proteinExistence type="inferred from homology"/>
<dbReference type="Gene3D" id="3.100.10.10">
    <property type="match status" value="1"/>
</dbReference>
<dbReference type="Pfam" id="PF00828">
    <property type="entry name" value="Ribosomal_L27A"/>
    <property type="match status" value="1"/>
</dbReference>
<dbReference type="SUPFAM" id="SSF52080">
    <property type="entry name" value="Ribosomal proteins L15p and L18e"/>
    <property type="match status" value="1"/>
</dbReference>
<dbReference type="GO" id="GO:0006412">
    <property type="term" value="P:translation"/>
    <property type="evidence" value="ECO:0007669"/>
    <property type="project" value="UniProtKB-UniRule"/>
</dbReference>
<name>A0A068NKK0_FIMGI</name>